<feature type="signal peptide" evidence="1">
    <location>
        <begin position="1"/>
        <end position="16"/>
    </location>
</feature>
<dbReference type="InParanoid" id="A0A6P7J086"/>
<evidence type="ECO:0000313" key="2">
    <source>
        <dbReference type="Proteomes" id="UP000515145"/>
    </source>
</evidence>
<dbReference type="GeneID" id="114441387"/>
<reference evidence="3" key="1">
    <citation type="submission" date="2025-08" db="UniProtKB">
        <authorList>
            <consortium name="RefSeq"/>
        </authorList>
    </citation>
    <scope>IDENTIFICATION</scope>
</reference>
<accession>A0A6P7J086</accession>
<dbReference type="Proteomes" id="UP000515145">
    <property type="component" value="Chromosome 1"/>
</dbReference>
<organism evidence="2 3">
    <name type="scientific">Parambassis ranga</name>
    <name type="common">Indian glassy fish</name>
    <dbReference type="NCBI Taxonomy" id="210632"/>
    <lineage>
        <taxon>Eukaryota</taxon>
        <taxon>Metazoa</taxon>
        <taxon>Chordata</taxon>
        <taxon>Craniata</taxon>
        <taxon>Vertebrata</taxon>
        <taxon>Euteleostomi</taxon>
        <taxon>Actinopterygii</taxon>
        <taxon>Neopterygii</taxon>
        <taxon>Teleostei</taxon>
        <taxon>Neoteleostei</taxon>
        <taxon>Acanthomorphata</taxon>
        <taxon>Ovalentaria</taxon>
        <taxon>Ambassidae</taxon>
        <taxon>Parambassis</taxon>
    </lineage>
</organism>
<dbReference type="OrthoDB" id="8952601at2759"/>
<name>A0A6P7J086_9TELE</name>
<keyword evidence="1" id="KW-0732">Signal</keyword>
<evidence type="ECO:0000256" key="1">
    <source>
        <dbReference type="SAM" id="SignalP"/>
    </source>
</evidence>
<dbReference type="AlphaFoldDB" id="A0A6P7J086"/>
<protein>
    <submittedName>
        <fullName evidence="3">Secretory calcium-binding phosphoprotein 7</fullName>
    </submittedName>
</protein>
<evidence type="ECO:0000313" key="3">
    <source>
        <dbReference type="RefSeq" id="XP_028270092.1"/>
    </source>
</evidence>
<gene>
    <name evidence="3" type="primary">scpp7</name>
</gene>
<dbReference type="RefSeq" id="XP_028270092.1">
    <property type="nucleotide sequence ID" value="XM_028414291.1"/>
</dbReference>
<dbReference type="CTD" id="100150358"/>
<proteinExistence type="predicted"/>
<keyword evidence="2" id="KW-1185">Reference proteome</keyword>
<sequence length="159" mass="15823">MKFIVIAACIFGMALCAPQMYMEFDIHHAPAQAAPVIPAGALPDSLEVVLPVDAQGLPVAGPGFIKQEIPQPNGLDSKDVFYPFGFDVPVPAVVVPVVPDAPAVAAPADPAVAVAVAVPAAPAAPAVVVAVPAAPAAPAQPVIAAAPAPTGDDDDDDDD</sequence>
<feature type="chain" id="PRO_5027700493" evidence="1">
    <location>
        <begin position="17"/>
        <end position="159"/>
    </location>
</feature>